<dbReference type="HAMAP" id="MF_01024">
    <property type="entry name" value="HisD"/>
    <property type="match status" value="1"/>
</dbReference>
<dbReference type="GO" id="GO:0051287">
    <property type="term" value="F:NAD binding"/>
    <property type="evidence" value="ECO:0007669"/>
    <property type="project" value="InterPro"/>
</dbReference>
<dbReference type="SUPFAM" id="SSF53720">
    <property type="entry name" value="ALDH-like"/>
    <property type="match status" value="1"/>
</dbReference>
<feature type="binding site" evidence="5 9">
    <location>
        <position position="420"/>
    </location>
    <ligand>
        <name>substrate</name>
    </ligand>
</feature>
<evidence type="ECO:0000256" key="3">
    <source>
        <dbReference type="ARBA" id="ARBA00022833"/>
    </source>
</evidence>
<dbReference type="Gene3D" id="3.40.50.1980">
    <property type="entry name" value="Nitrogenase molybdenum iron protein domain"/>
    <property type="match status" value="2"/>
</dbReference>
<dbReference type="GO" id="GO:0005829">
    <property type="term" value="C:cytosol"/>
    <property type="evidence" value="ECO:0007669"/>
    <property type="project" value="TreeGrafter"/>
</dbReference>
<feature type="binding site" evidence="5 10">
    <location>
        <position position="259"/>
    </location>
    <ligand>
        <name>Zn(2+)</name>
        <dbReference type="ChEBI" id="CHEBI:29105"/>
    </ligand>
</feature>
<keyword evidence="5" id="KW-0028">Amino-acid biosynthesis</keyword>
<evidence type="ECO:0000256" key="2">
    <source>
        <dbReference type="ARBA" id="ARBA00022723"/>
    </source>
</evidence>
<feature type="binding site" evidence="5 9">
    <location>
        <position position="328"/>
    </location>
    <ligand>
        <name>substrate</name>
    </ligand>
</feature>
<feature type="active site" description="Proton acceptor" evidence="5 7">
    <location>
        <position position="327"/>
    </location>
</feature>
<dbReference type="FunFam" id="3.40.50.1980:FF:000026">
    <property type="entry name" value="Histidinol dehydrogenase"/>
    <property type="match status" value="1"/>
</dbReference>
<dbReference type="RefSeq" id="WP_188477637.1">
    <property type="nucleotide sequence ID" value="NZ_BMFJ01000001.1"/>
</dbReference>
<feature type="binding site" evidence="5 10">
    <location>
        <position position="361"/>
    </location>
    <ligand>
        <name>Zn(2+)</name>
        <dbReference type="ChEBI" id="CHEBI:29105"/>
    </ligand>
</feature>
<dbReference type="NCBIfam" id="TIGR00069">
    <property type="entry name" value="hisD"/>
    <property type="match status" value="1"/>
</dbReference>
<comment type="catalytic activity">
    <reaction evidence="5">
        <text>L-histidinol + 2 NAD(+) + H2O = L-histidine + 2 NADH + 3 H(+)</text>
        <dbReference type="Rhea" id="RHEA:20641"/>
        <dbReference type="ChEBI" id="CHEBI:15377"/>
        <dbReference type="ChEBI" id="CHEBI:15378"/>
        <dbReference type="ChEBI" id="CHEBI:57540"/>
        <dbReference type="ChEBI" id="CHEBI:57595"/>
        <dbReference type="ChEBI" id="CHEBI:57699"/>
        <dbReference type="ChEBI" id="CHEBI:57945"/>
        <dbReference type="EC" id="1.1.1.23"/>
    </reaction>
</comment>
<feature type="binding site" evidence="5 10">
    <location>
        <position position="420"/>
    </location>
    <ligand>
        <name>Zn(2+)</name>
        <dbReference type="ChEBI" id="CHEBI:29105"/>
    </ligand>
</feature>
<feature type="binding site" evidence="5 9">
    <location>
        <position position="415"/>
    </location>
    <ligand>
        <name>substrate</name>
    </ligand>
</feature>
<evidence type="ECO:0000256" key="8">
    <source>
        <dbReference type="PIRSR" id="PIRSR000099-2"/>
    </source>
</evidence>
<dbReference type="EMBL" id="BMFJ01000001">
    <property type="protein sequence ID" value="GGE32873.1"/>
    <property type="molecule type" value="Genomic_DNA"/>
</dbReference>
<dbReference type="PANTHER" id="PTHR21256">
    <property type="entry name" value="HISTIDINOL DEHYDROGENASE HDH"/>
    <property type="match status" value="1"/>
</dbReference>
<dbReference type="InterPro" id="IPR016161">
    <property type="entry name" value="Ald_DH/histidinol_DH"/>
</dbReference>
<gene>
    <name evidence="12" type="primary">hisD1</name>
    <name evidence="5" type="synonym">hisD</name>
    <name evidence="12" type="ORF">GCM10011360_20930</name>
</gene>
<keyword evidence="3 5" id="KW-0862">Zinc</keyword>
<evidence type="ECO:0000256" key="5">
    <source>
        <dbReference type="HAMAP-Rule" id="MF_01024"/>
    </source>
</evidence>
<dbReference type="PRINTS" id="PR00083">
    <property type="entry name" value="HOLDHDRGNASE"/>
</dbReference>
<evidence type="ECO:0000256" key="6">
    <source>
        <dbReference type="PIRNR" id="PIRNR000099"/>
    </source>
</evidence>
<comment type="caution">
    <text evidence="12">The sequence shown here is derived from an EMBL/GenBank/DDBJ whole genome shotgun (WGS) entry which is preliminary data.</text>
</comment>
<dbReference type="InterPro" id="IPR022695">
    <property type="entry name" value="Histidinol_DH_monofunct"/>
</dbReference>
<dbReference type="GO" id="GO:0008270">
    <property type="term" value="F:zinc ion binding"/>
    <property type="evidence" value="ECO:0007669"/>
    <property type="project" value="UniProtKB-UniRule"/>
</dbReference>
<sequence>MPQILATTDADFETRFADLLSMKREDSPDVDAAVAQIIADVRERGDAAVIDLTAKFDKLDLAPERLAFSASEIDALCALVTAEERAALDLAAERIRAYHVRQMPQDAKWTDPEGATLGWRWTPVSAAGLYVPGGLASYPSSVLMNAIPAKVAGVPRLAICVPTPNGQANPLVLMAARIAGVDEVYRIGGAQAIAALAYGTQTIAPVDKITGPGNAFVAAAKRRVFGKVGIDMIAGPSEILVIADADNDPDWIALDLLSQAEHDESAQSILITTDAAFGTAVQEAINKRLQTLDRREIAGKSWQVNGAIITTRDLTEAAALSNRIAPEHLELCVADPEALAKDCIHAGAIFLGQWTPEAIGDYVGGPNHVLPTARSARFSSGLSVMDFLKRTTMARMTPAALAAIGPAAEALASAESLEAHGLSVSARLQRLNDSPKKTG</sequence>
<evidence type="ECO:0000256" key="10">
    <source>
        <dbReference type="PIRSR" id="PIRSR000099-4"/>
    </source>
</evidence>
<organism evidence="12 13">
    <name type="scientific">Primorskyibacter flagellatus</name>
    <dbReference type="NCBI Taxonomy" id="1387277"/>
    <lineage>
        <taxon>Bacteria</taxon>
        <taxon>Pseudomonadati</taxon>
        <taxon>Pseudomonadota</taxon>
        <taxon>Alphaproteobacteria</taxon>
        <taxon>Rhodobacterales</taxon>
        <taxon>Roseobacteraceae</taxon>
        <taxon>Primorskyibacter</taxon>
    </lineage>
</organism>
<dbReference type="FunFam" id="3.40.50.1980:FF:000001">
    <property type="entry name" value="Histidinol dehydrogenase"/>
    <property type="match status" value="1"/>
</dbReference>
<dbReference type="CDD" id="cd06572">
    <property type="entry name" value="Histidinol_dh"/>
    <property type="match status" value="1"/>
</dbReference>
<evidence type="ECO:0000256" key="4">
    <source>
        <dbReference type="ARBA" id="ARBA00023002"/>
    </source>
</evidence>
<feature type="active site" description="Proton acceptor" evidence="5 7">
    <location>
        <position position="328"/>
    </location>
</feature>
<keyword evidence="5 8" id="KW-0520">NAD</keyword>
<reference evidence="13" key="1">
    <citation type="journal article" date="2019" name="Int. J. Syst. Evol. Microbiol.">
        <title>The Global Catalogue of Microorganisms (GCM) 10K type strain sequencing project: providing services to taxonomists for standard genome sequencing and annotation.</title>
        <authorList>
            <consortium name="The Broad Institute Genomics Platform"/>
            <consortium name="The Broad Institute Genome Sequencing Center for Infectious Disease"/>
            <person name="Wu L."/>
            <person name="Ma J."/>
        </authorList>
    </citation>
    <scope>NUCLEOTIDE SEQUENCE [LARGE SCALE GENOMIC DNA]</scope>
    <source>
        <strain evidence="13">CGMCC 1.12664</strain>
    </source>
</reference>
<evidence type="ECO:0000256" key="1">
    <source>
        <dbReference type="ARBA" id="ARBA00010178"/>
    </source>
</evidence>
<dbReference type="PROSITE" id="PS00611">
    <property type="entry name" value="HISOL_DEHYDROGENASE"/>
    <property type="match status" value="1"/>
</dbReference>
<comment type="cofactor">
    <cofactor evidence="5 10">
        <name>Zn(2+)</name>
        <dbReference type="ChEBI" id="CHEBI:29105"/>
    </cofactor>
    <text evidence="5 10">Binds 1 zinc ion per subunit.</text>
</comment>
<feature type="binding site" evidence="5 9">
    <location>
        <position position="262"/>
    </location>
    <ligand>
        <name>substrate</name>
    </ligand>
</feature>
<evidence type="ECO:0000313" key="13">
    <source>
        <dbReference type="Proteomes" id="UP000612855"/>
    </source>
</evidence>
<proteinExistence type="inferred from homology"/>
<dbReference type="AlphaFoldDB" id="A0A917A7I9"/>
<dbReference type="Proteomes" id="UP000612855">
    <property type="component" value="Unassembled WGS sequence"/>
</dbReference>
<feature type="binding site" evidence="5 9">
    <location>
        <position position="259"/>
    </location>
    <ligand>
        <name>substrate</name>
    </ligand>
</feature>
<comment type="pathway">
    <text evidence="5">Amino-acid biosynthesis; L-histidine biosynthesis; L-histidine from 5-phospho-alpha-D-ribose 1-diphosphate: step 9/9.</text>
</comment>
<dbReference type="PANTHER" id="PTHR21256:SF2">
    <property type="entry name" value="HISTIDINE BIOSYNTHESIS TRIFUNCTIONAL PROTEIN"/>
    <property type="match status" value="1"/>
</dbReference>
<evidence type="ECO:0000313" key="12">
    <source>
        <dbReference type="EMBL" id="GGE32873.1"/>
    </source>
</evidence>
<dbReference type="Pfam" id="PF00815">
    <property type="entry name" value="Histidinol_dh"/>
    <property type="match status" value="1"/>
</dbReference>
<dbReference type="GO" id="GO:0004399">
    <property type="term" value="F:histidinol dehydrogenase activity"/>
    <property type="evidence" value="ECO:0007669"/>
    <property type="project" value="UniProtKB-UniRule"/>
</dbReference>
<feature type="binding site" evidence="5 9">
    <location>
        <position position="237"/>
    </location>
    <ligand>
        <name>substrate</name>
    </ligand>
</feature>
<comment type="similarity">
    <text evidence="1 5 6 11">Belongs to the histidinol dehydrogenase family.</text>
</comment>
<feature type="binding site" evidence="5 10">
    <location>
        <position position="262"/>
    </location>
    <ligand>
        <name>Zn(2+)</name>
        <dbReference type="ChEBI" id="CHEBI:29105"/>
    </ligand>
</feature>
<keyword evidence="5" id="KW-0368">Histidine biosynthesis</keyword>
<dbReference type="PIRSF" id="PIRSF000099">
    <property type="entry name" value="Histidinol_dh"/>
    <property type="match status" value="1"/>
</dbReference>
<name>A0A917A7I9_9RHOB</name>
<keyword evidence="4 5" id="KW-0560">Oxidoreductase</keyword>
<evidence type="ECO:0000256" key="11">
    <source>
        <dbReference type="RuleBase" id="RU004175"/>
    </source>
</evidence>
<dbReference type="InterPro" id="IPR012131">
    <property type="entry name" value="Hstdl_DH"/>
</dbReference>
<keyword evidence="2 5" id="KW-0479">Metal-binding</keyword>
<dbReference type="InterPro" id="IPR001692">
    <property type="entry name" value="Histidinol_DH_CS"/>
</dbReference>
<evidence type="ECO:0000256" key="7">
    <source>
        <dbReference type="PIRSR" id="PIRSR000099-1"/>
    </source>
</evidence>
<evidence type="ECO:0000256" key="9">
    <source>
        <dbReference type="PIRSR" id="PIRSR000099-3"/>
    </source>
</evidence>
<feature type="binding site" evidence="5 8">
    <location>
        <position position="130"/>
    </location>
    <ligand>
        <name>NAD(+)</name>
        <dbReference type="ChEBI" id="CHEBI:57540"/>
    </ligand>
</feature>
<dbReference type="EC" id="1.1.1.23" evidence="5"/>
<dbReference type="Gene3D" id="1.20.5.1300">
    <property type="match status" value="1"/>
</dbReference>
<comment type="function">
    <text evidence="5">Catalyzes the sequential NAD-dependent oxidations of L-histidinol to L-histidinaldehyde and then to L-histidine.</text>
</comment>
<keyword evidence="13" id="KW-1185">Reference proteome</keyword>
<feature type="binding site" evidence="5 8">
    <location>
        <position position="214"/>
    </location>
    <ligand>
        <name>NAD(+)</name>
        <dbReference type="ChEBI" id="CHEBI:57540"/>
    </ligand>
</feature>
<protein>
    <recommendedName>
        <fullName evidence="5">Histidinol dehydrogenase</fullName>
        <shortName evidence="5">HDH</shortName>
        <ecNumber evidence="5">1.1.1.23</ecNumber>
    </recommendedName>
</protein>
<dbReference type="GO" id="GO:0000105">
    <property type="term" value="P:L-histidine biosynthetic process"/>
    <property type="evidence" value="ECO:0007669"/>
    <property type="project" value="UniProtKB-UniRule"/>
</dbReference>
<accession>A0A917A7I9</accession>
<feature type="binding site" evidence="5 9">
    <location>
        <position position="361"/>
    </location>
    <ligand>
        <name>substrate</name>
    </ligand>
</feature>
<feature type="binding site" evidence="5 8">
    <location>
        <position position="191"/>
    </location>
    <ligand>
        <name>NAD(+)</name>
        <dbReference type="ChEBI" id="CHEBI:57540"/>
    </ligand>
</feature>